<reference evidence="2 3" key="1">
    <citation type="submission" date="2020-02" db="EMBL/GenBank/DDBJ databases">
        <authorList>
            <person name="Zheng R.K."/>
            <person name="Sun C.M."/>
        </authorList>
    </citation>
    <scope>NUCLEOTIDE SEQUENCE [LARGE SCALE GENOMIC DNA]</scope>
    <source>
        <strain evidence="3">rifampicinis</strain>
    </source>
</reference>
<keyword evidence="1" id="KW-0812">Transmembrane</keyword>
<dbReference type="EMBL" id="CP062983">
    <property type="protein sequence ID" value="QPC82634.1"/>
    <property type="molecule type" value="Genomic_DNA"/>
</dbReference>
<dbReference type="KEGG" id="pmet:G4Y79_23580"/>
<name>A0A7S8IEN5_9CHLR</name>
<dbReference type="AlphaFoldDB" id="A0A7S8IEN5"/>
<sequence>MRTQSPAEILERYCSGSYCRMLTFMTIGLASFLLILTLVSSVLALSL</sequence>
<accession>A0A7S8IEN5</accession>
<keyword evidence="1" id="KW-0472">Membrane</keyword>
<protein>
    <submittedName>
        <fullName evidence="2">Uncharacterized protein</fullName>
    </submittedName>
</protein>
<dbReference type="RefSeq" id="WP_195170703.1">
    <property type="nucleotide sequence ID" value="NZ_CP062983.1"/>
</dbReference>
<keyword evidence="1" id="KW-1133">Transmembrane helix</keyword>
<dbReference type="Proteomes" id="UP000594468">
    <property type="component" value="Chromosome"/>
</dbReference>
<evidence type="ECO:0000256" key="1">
    <source>
        <dbReference type="SAM" id="Phobius"/>
    </source>
</evidence>
<proteinExistence type="predicted"/>
<keyword evidence="3" id="KW-1185">Reference proteome</keyword>
<evidence type="ECO:0000313" key="3">
    <source>
        <dbReference type="Proteomes" id="UP000594468"/>
    </source>
</evidence>
<gene>
    <name evidence="2" type="ORF">G4Y79_23580</name>
</gene>
<organism evidence="2 3">
    <name type="scientific">Phototrophicus methaneseepsis</name>
    <dbReference type="NCBI Taxonomy" id="2710758"/>
    <lineage>
        <taxon>Bacteria</taxon>
        <taxon>Bacillati</taxon>
        <taxon>Chloroflexota</taxon>
        <taxon>Candidatus Thermofontia</taxon>
        <taxon>Phototrophicales</taxon>
        <taxon>Phototrophicaceae</taxon>
        <taxon>Phototrophicus</taxon>
    </lineage>
</organism>
<feature type="transmembrane region" description="Helical" evidence="1">
    <location>
        <begin position="21"/>
        <end position="45"/>
    </location>
</feature>
<evidence type="ECO:0000313" key="2">
    <source>
        <dbReference type="EMBL" id="QPC82634.1"/>
    </source>
</evidence>